<dbReference type="InParanoid" id="A0A1X2HHG9"/>
<feature type="region of interest" description="Disordered" evidence="1">
    <location>
        <begin position="1"/>
        <end position="56"/>
    </location>
</feature>
<dbReference type="OMA" id="AKMMITR"/>
<feature type="compositionally biased region" description="Low complexity" evidence="1">
    <location>
        <begin position="181"/>
        <end position="211"/>
    </location>
</feature>
<feature type="region of interest" description="Disordered" evidence="1">
    <location>
        <begin position="160"/>
        <end position="269"/>
    </location>
</feature>
<dbReference type="InterPro" id="IPR011598">
    <property type="entry name" value="bHLH_dom"/>
</dbReference>
<dbReference type="SUPFAM" id="SSF47459">
    <property type="entry name" value="HLH, helix-loop-helix DNA-binding domain"/>
    <property type="match status" value="1"/>
</dbReference>
<comment type="caution">
    <text evidence="3">The sequence shown here is derived from an EMBL/GenBank/DDBJ whole genome shotgun (WGS) entry which is preliminary data.</text>
</comment>
<accession>A0A1X2HHG9</accession>
<feature type="compositionally biased region" description="Polar residues" evidence="1">
    <location>
        <begin position="41"/>
        <end position="56"/>
    </location>
</feature>
<organism evidence="3 4">
    <name type="scientific">Syncephalastrum racemosum</name>
    <name type="common">Filamentous fungus</name>
    <dbReference type="NCBI Taxonomy" id="13706"/>
    <lineage>
        <taxon>Eukaryota</taxon>
        <taxon>Fungi</taxon>
        <taxon>Fungi incertae sedis</taxon>
        <taxon>Mucoromycota</taxon>
        <taxon>Mucoromycotina</taxon>
        <taxon>Mucoromycetes</taxon>
        <taxon>Mucorales</taxon>
        <taxon>Syncephalastraceae</taxon>
        <taxon>Syncephalastrum</taxon>
    </lineage>
</organism>
<dbReference type="GO" id="GO:0046983">
    <property type="term" value="F:protein dimerization activity"/>
    <property type="evidence" value="ECO:0007669"/>
    <property type="project" value="InterPro"/>
</dbReference>
<feature type="region of interest" description="Disordered" evidence="1">
    <location>
        <begin position="410"/>
        <end position="438"/>
    </location>
</feature>
<feature type="compositionally biased region" description="Polar residues" evidence="1">
    <location>
        <begin position="1"/>
        <end position="16"/>
    </location>
</feature>
<protein>
    <recommendedName>
        <fullName evidence="2">BHLH domain-containing protein</fullName>
    </recommendedName>
</protein>
<dbReference type="STRING" id="13706.A0A1X2HHG9"/>
<evidence type="ECO:0000259" key="2">
    <source>
        <dbReference type="PROSITE" id="PS50888"/>
    </source>
</evidence>
<evidence type="ECO:0000256" key="1">
    <source>
        <dbReference type="SAM" id="MobiDB-lite"/>
    </source>
</evidence>
<feature type="region of interest" description="Disordered" evidence="1">
    <location>
        <begin position="348"/>
        <end position="373"/>
    </location>
</feature>
<dbReference type="EMBL" id="MCGN01000003">
    <property type="protein sequence ID" value="ORY98472.1"/>
    <property type="molecule type" value="Genomic_DNA"/>
</dbReference>
<dbReference type="OrthoDB" id="5344169at2759"/>
<feature type="domain" description="BHLH" evidence="2">
    <location>
        <begin position="310"/>
        <end position="394"/>
    </location>
</feature>
<dbReference type="Proteomes" id="UP000242180">
    <property type="component" value="Unassembled WGS sequence"/>
</dbReference>
<gene>
    <name evidence="3" type="ORF">BCR43DRAFT_487582</name>
</gene>
<feature type="region of interest" description="Disordered" evidence="1">
    <location>
        <begin position="102"/>
        <end position="146"/>
    </location>
</feature>
<evidence type="ECO:0000313" key="3">
    <source>
        <dbReference type="EMBL" id="ORY98472.1"/>
    </source>
</evidence>
<dbReference type="Gene3D" id="4.10.280.10">
    <property type="entry name" value="Helix-loop-helix DNA-binding domain"/>
    <property type="match status" value="1"/>
</dbReference>
<sequence length="438" mass="48787">MTPSFTYQKHSQSRVSQDLEFSPLSSPAIVPQYPRQHQHHSFLSNNGTNQSQHRMTPHQIYQQYEQLEHAKMMITRRLSELQSQQEREVGLQQQRSHMNHNINNVNNVNTSGSGQPQLSQPHTMPPALAPAPTTMEHPQQGGNAAAERMLEPATPSSLMNLRTRQQQQQQQPAVMEDHSQHPSQPLTPPSSSSSSTSSSGTRRLRRNTNTGASTTRRSKDVGPKKIRRESASHTSPRTLKPLLISPTLKAGGGGGGNGGANAAPELAPRSSVQDAERILATRSNYQNLMEGKAAALGIAFSPNIRSGLEIRRTAHKAAEQKRRDSLKEWFDRLRREVEDGYVKKQVLPSAANNATKDDGHDAEEEEEAQTDANGLKPLSKVLLLRYAYEYISSLKNTIQDRDTRVLKLEEENKNLKKRKAGDVVEDEDEDNAMTQAEQ</sequence>
<dbReference type="SMART" id="SM00353">
    <property type="entry name" value="HLH"/>
    <property type="match status" value="1"/>
</dbReference>
<dbReference type="InterPro" id="IPR036638">
    <property type="entry name" value="HLH_DNA-bd_sf"/>
</dbReference>
<feature type="compositionally biased region" description="Gly residues" evidence="1">
    <location>
        <begin position="250"/>
        <end position="259"/>
    </location>
</feature>
<keyword evidence="4" id="KW-1185">Reference proteome</keyword>
<feature type="compositionally biased region" description="Basic and acidic residues" evidence="1">
    <location>
        <begin position="217"/>
        <end position="231"/>
    </location>
</feature>
<name>A0A1X2HHG9_SYNRA</name>
<feature type="compositionally biased region" description="Acidic residues" evidence="1">
    <location>
        <begin position="360"/>
        <end position="369"/>
    </location>
</feature>
<proteinExistence type="predicted"/>
<dbReference type="AlphaFoldDB" id="A0A1X2HHG9"/>
<feature type="compositionally biased region" description="Polar residues" evidence="1">
    <location>
        <begin position="110"/>
        <end position="120"/>
    </location>
</feature>
<dbReference type="Pfam" id="PF00010">
    <property type="entry name" value="HLH"/>
    <property type="match status" value="1"/>
</dbReference>
<reference evidence="3 4" key="1">
    <citation type="submission" date="2016-07" db="EMBL/GenBank/DDBJ databases">
        <title>Pervasive Adenine N6-methylation of Active Genes in Fungi.</title>
        <authorList>
            <consortium name="DOE Joint Genome Institute"/>
            <person name="Mondo S.J."/>
            <person name="Dannebaum R.O."/>
            <person name="Kuo R.C."/>
            <person name="Labutti K."/>
            <person name="Haridas S."/>
            <person name="Kuo A."/>
            <person name="Salamov A."/>
            <person name="Ahrendt S.R."/>
            <person name="Lipzen A."/>
            <person name="Sullivan W."/>
            <person name="Andreopoulos W.B."/>
            <person name="Clum A."/>
            <person name="Lindquist E."/>
            <person name="Daum C."/>
            <person name="Ramamoorthy G.K."/>
            <person name="Gryganskyi A."/>
            <person name="Culley D."/>
            <person name="Magnuson J.K."/>
            <person name="James T.Y."/>
            <person name="O'Malley M.A."/>
            <person name="Stajich J.E."/>
            <person name="Spatafora J.W."/>
            <person name="Visel A."/>
            <person name="Grigoriev I.V."/>
        </authorList>
    </citation>
    <scope>NUCLEOTIDE SEQUENCE [LARGE SCALE GENOMIC DNA]</scope>
    <source>
        <strain evidence="3 4">NRRL 2496</strain>
    </source>
</reference>
<dbReference type="PROSITE" id="PS50888">
    <property type="entry name" value="BHLH"/>
    <property type="match status" value="1"/>
</dbReference>
<evidence type="ECO:0000313" key="4">
    <source>
        <dbReference type="Proteomes" id="UP000242180"/>
    </source>
</evidence>